<accession>A0A0E9XWT6</accession>
<proteinExistence type="predicted"/>
<name>A0A0E9XWT6_ANGAN</name>
<sequence length="39" mass="4478">MQMRGGKKTPRDPICIPHGCLPSIRRKYFDAVGRFAFNL</sequence>
<reference evidence="1" key="2">
    <citation type="journal article" date="2015" name="Fish Shellfish Immunol.">
        <title>Early steps in the European eel (Anguilla anguilla)-Vibrio vulnificus interaction in the gills: Role of the RtxA13 toxin.</title>
        <authorList>
            <person name="Callol A."/>
            <person name="Pajuelo D."/>
            <person name="Ebbesson L."/>
            <person name="Teles M."/>
            <person name="MacKenzie S."/>
            <person name="Amaro C."/>
        </authorList>
    </citation>
    <scope>NUCLEOTIDE SEQUENCE</scope>
</reference>
<reference evidence="1" key="1">
    <citation type="submission" date="2014-11" db="EMBL/GenBank/DDBJ databases">
        <authorList>
            <person name="Amaro Gonzalez C."/>
        </authorList>
    </citation>
    <scope>NUCLEOTIDE SEQUENCE</scope>
</reference>
<dbReference type="AlphaFoldDB" id="A0A0E9XWT6"/>
<protein>
    <submittedName>
        <fullName evidence="1">Uncharacterized protein</fullName>
    </submittedName>
</protein>
<dbReference type="EMBL" id="GBXM01002287">
    <property type="protein sequence ID" value="JAI06291.1"/>
    <property type="molecule type" value="Transcribed_RNA"/>
</dbReference>
<organism evidence="1">
    <name type="scientific">Anguilla anguilla</name>
    <name type="common">European freshwater eel</name>
    <name type="synonym">Muraena anguilla</name>
    <dbReference type="NCBI Taxonomy" id="7936"/>
    <lineage>
        <taxon>Eukaryota</taxon>
        <taxon>Metazoa</taxon>
        <taxon>Chordata</taxon>
        <taxon>Craniata</taxon>
        <taxon>Vertebrata</taxon>
        <taxon>Euteleostomi</taxon>
        <taxon>Actinopterygii</taxon>
        <taxon>Neopterygii</taxon>
        <taxon>Teleostei</taxon>
        <taxon>Anguilliformes</taxon>
        <taxon>Anguillidae</taxon>
        <taxon>Anguilla</taxon>
    </lineage>
</organism>
<evidence type="ECO:0000313" key="1">
    <source>
        <dbReference type="EMBL" id="JAI06291.1"/>
    </source>
</evidence>